<feature type="transmembrane region" description="Helical" evidence="1">
    <location>
        <begin position="36"/>
        <end position="61"/>
    </location>
</feature>
<organism evidence="2">
    <name type="scientific">candidate division WOR-3 bacterium</name>
    <dbReference type="NCBI Taxonomy" id="2052148"/>
    <lineage>
        <taxon>Bacteria</taxon>
        <taxon>Bacteria division WOR-3</taxon>
    </lineage>
</organism>
<dbReference type="AlphaFoldDB" id="A0A7C6AA33"/>
<comment type="caution">
    <text evidence="2">The sequence shown here is derived from an EMBL/GenBank/DDBJ whole genome shotgun (WGS) entry which is preliminary data.</text>
</comment>
<evidence type="ECO:0000256" key="1">
    <source>
        <dbReference type="SAM" id="Phobius"/>
    </source>
</evidence>
<gene>
    <name evidence="2" type="ORF">ENW73_08755</name>
</gene>
<keyword evidence="1" id="KW-0812">Transmembrane</keyword>
<protein>
    <submittedName>
        <fullName evidence="2">Uncharacterized protein</fullName>
    </submittedName>
</protein>
<accession>A0A7C6AA33</accession>
<name>A0A7C6AA33_UNCW3</name>
<reference evidence="2" key="1">
    <citation type="journal article" date="2020" name="mSystems">
        <title>Genome- and Community-Level Interaction Insights into Carbon Utilization and Element Cycling Functions of Hydrothermarchaeota in Hydrothermal Sediment.</title>
        <authorList>
            <person name="Zhou Z."/>
            <person name="Liu Y."/>
            <person name="Xu W."/>
            <person name="Pan J."/>
            <person name="Luo Z.H."/>
            <person name="Li M."/>
        </authorList>
    </citation>
    <scope>NUCLEOTIDE SEQUENCE [LARGE SCALE GENOMIC DNA]</scope>
    <source>
        <strain evidence="2">SpSt-876</strain>
    </source>
</reference>
<keyword evidence="1" id="KW-0472">Membrane</keyword>
<dbReference type="EMBL" id="DTLI01000209">
    <property type="protein sequence ID" value="HHS52925.1"/>
    <property type="molecule type" value="Genomic_DNA"/>
</dbReference>
<proteinExistence type="predicted"/>
<sequence length="65" mass="7229">MSDYQVNDVLQGLISSAIHLFNQSTVDSAIALFHHFWSSFIISSIIRLALSFLVGINLSVFSENN</sequence>
<evidence type="ECO:0000313" key="2">
    <source>
        <dbReference type="EMBL" id="HHS52925.1"/>
    </source>
</evidence>
<keyword evidence="1" id="KW-1133">Transmembrane helix</keyword>